<proteinExistence type="predicted"/>
<dbReference type="EMBL" id="JACKSJ010000158">
    <property type="protein sequence ID" value="MCV7172065.1"/>
    <property type="molecule type" value="Genomic_DNA"/>
</dbReference>
<gene>
    <name evidence="1" type="ORF">H7I41_19295</name>
</gene>
<keyword evidence="2" id="KW-1185">Reference proteome</keyword>
<evidence type="ECO:0000313" key="2">
    <source>
        <dbReference type="Proteomes" id="UP001140293"/>
    </source>
</evidence>
<comment type="caution">
    <text evidence="1">The sequence shown here is derived from an EMBL/GenBank/DDBJ whole genome shotgun (WGS) entry which is preliminary data.</text>
</comment>
<reference evidence="1" key="1">
    <citation type="submission" date="2020-07" db="EMBL/GenBank/DDBJ databases">
        <authorList>
            <person name="Pettersson B.M.F."/>
            <person name="Behra P.R.K."/>
            <person name="Ramesh M."/>
            <person name="Das S."/>
            <person name="Dasgupta S."/>
            <person name="Kirsebom L.A."/>
        </authorList>
    </citation>
    <scope>NUCLEOTIDE SEQUENCE</scope>
    <source>
        <strain evidence="1">DSM 44615</strain>
    </source>
</reference>
<accession>A0A9X3BPF4</accession>
<protein>
    <submittedName>
        <fullName evidence="1">Uncharacterized protein</fullName>
    </submittedName>
</protein>
<name>A0A9X3BPF4_9MYCO</name>
<organism evidence="1 2">
    <name type="scientific">[Mycobacterium] manitobense</name>
    <dbReference type="NCBI Taxonomy" id="190147"/>
    <lineage>
        <taxon>Bacteria</taxon>
        <taxon>Bacillati</taxon>
        <taxon>Actinomycetota</taxon>
        <taxon>Actinomycetes</taxon>
        <taxon>Mycobacteriales</taxon>
        <taxon>Mycobacteriaceae</taxon>
        <taxon>Mycolicibacterium</taxon>
    </lineage>
</organism>
<dbReference type="Proteomes" id="UP001140293">
    <property type="component" value="Unassembled WGS sequence"/>
</dbReference>
<reference evidence="1" key="2">
    <citation type="journal article" date="2022" name="BMC Genomics">
        <title>Comparative genome analysis of mycobacteria focusing on tRNA and non-coding RNA.</title>
        <authorList>
            <person name="Behra P.R.K."/>
            <person name="Pettersson B.M.F."/>
            <person name="Ramesh M."/>
            <person name="Das S."/>
            <person name="Dasgupta S."/>
            <person name="Kirsebom L.A."/>
        </authorList>
    </citation>
    <scope>NUCLEOTIDE SEQUENCE</scope>
    <source>
        <strain evidence="1">DSM 44615</strain>
    </source>
</reference>
<evidence type="ECO:0000313" key="1">
    <source>
        <dbReference type="EMBL" id="MCV7172065.1"/>
    </source>
</evidence>
<dbReference type="RefSeq" id="WP_264014245.1">
    <property type="nucleotide sequence ID" value="NZ_JACKSJ010000158.1"/>
</dbReference>
<dbReference type="AlphaFoldDB" id="A0A9X3BPF4"/>
<sequence length="144" mass="15445">MTMVEVEPQPRIDTVVRLAGGGEARRTEYTGTAWFDGKPYVSGPVMQRSRSAPRGLRNATFEAGFFLPDSLAYDRAALGEAILTLSVTLQAAGDTGAVIDTAATFADDPSGVPTWIHLWLRAHIGWPAGVGYRVTALTPLEAVR</sequence>